<evidence type="ECO:0000313" key="1">
    <source>
        <dbReference type="EMBL" id="ASU03333.1"/>
    </source>
</evidence>
<dbReference type="GeneID" id="54981656"/>
<protein>
    <submittedName>
        <fullName evidence="1">Uncharacterized protein</fullName>
    </submittedName>
</protein>
<organism evidence="1 2">
    <name type="scientific">Pseudoalteromonas phage J2-1</name>
    <dbReference type="NCBI Taxonomy" id="2023998"/>
    <lineage>
        <taxon>Viruses</taxon>
        <taxon>Duplodnaviria</taxon>
        <taxon>Heunggongvirae</taxon>
        <taxon>Uroviricota</taxon>
        <taxon>Caudoviricetes</taxon>
        <taxon>Qingdaovirus</taxon>
        <taxon>Qingdaovirus J21</taxon>
    </lineage>
</organism>
<dbReference type="Proteomes" id="UP000222256">
    <property type="component" value="Segment"/>
</dbReference>
<dbReference type="EMBL" id="MF370964">
    <property type="protein sequence ID" value="ASU03333.1"/>
    <property type="molecule type" value="Genomic_DNA"/>
</dbReference>
<dbReference type="RefSeq" id="YP_009791474.1">
    <property type="nucleotide sequence ID" value="NC_047839.1"/>
</dbReference>
<dbReference type="KEGG" id="vg:54981656"/>
<keyword evidence="2" id="KW-1185">Reference proteome</keyword>
<evidence type="ECO:0000313" key="2">
    <source>
        <dbReference type="Proteomes" id="UP000222256"/>
    </source>
</evidence>
<name>A0A223LHJ9_9CAUD</name>
<sequence>MKYKVISFTQRECPQRESIFNVLIGEYTIKSLCGGYVKIIGHNEYEKGIEEDGYINFYGVQALERVITRLTKIGIELELIGNVPWVYLRSVNGIPVTEKKNARHGYCVDYMIGKRHLNFRKDLFAKVRELVKEKI</sequence>
<proteinExistence type="predicted"/>
<accession>A0A223LHJ9</accession>
<reference evidence="1 2" key="1">
    <citation type="submission" date="2017-06" db="EMBL/GenBank/DDBJ databases">
        <title>A Novel Lytic Pseudoalteromonas phage Isolated from Qingdao coast of China.</title>
        <authorList>
            <person name="Li H."/>
        </authorList>
    </citation>
    <scope>NUCLEOTIDE SEQUENCE [LARGE SCALE GENOMIC DNA]</scope>
</reference>